<keyword evidence="3" id="KW-0378">Hydrolase</keyword>
<dbReference type="CDD" id="cd07729">
    <property type="entry name" value="AHL_lactonase_MBL-fold"/>
    <property type="match status" value="1"/>
</dbReference>
<accession>A0A222FIV5</accession>
<keyword evidence="4" id="KW-0862">Zinc</keyword>
<protein>
    <submittedName>
        <fullName evidence="6">N-acyl homoserine lactonase family protein</fullName>
    </submittedName>
</protein>
<dbReference type="Gene3D" id="3.60.15.10">
    <property type="entry name" value="Ribonuclease Z/Hydroxyacylglutathione hydrolase-like"/>
    <property type="match status" value="1"/>
</dbReference>
<dbReference type="GO" id="GO:0016787">
    <property type="term" value="F:hydrolase activity"/>
    <property type="evidence" value="ECO:0007669"/>
    <property type="project" value="UniProtKB-KW"/>
</dbReference>
<dbReference type="SUPFAM" id="SSF56281">
    <property type="entry name" value="Metallo-hydrolase/oxidoreductase"/>
    <property type="match status" value="1"/>
</dbReference>
<evidence type="ECO:0000313" key="7">
    <source>
        <dbReference type="Proteomes" id="UP000202440"/>
    </source>
</evidence>
<evidence type="ECO:0000256" key="1">
    <source>
        <dbReference type="ARBA" id="ARBA00007749"/>
    </source>
</evidence>
<evidence type="ECO:0000313" key="6">
    <source>
        <dbReference type="EMBL" id="ASP38424.1"/>
    </source>
</evidence>
<dbReference type="InterPro" id="IPR051013">
    <property type="entry name" value="MBL_superfamily_lactonases"/>
</dbReference>
<evidence type="ECO:0000259" key="5">
    <source>
        <dbReference type="SMART" id="SM00849"/>
    </source>
</evidence>
<organism evidence="6 7">
    <name type="scientific">Bacterioplanes sanyensis</name>
    <dbReference type="NCBI Taxonomy" id="1249553"/>
    <lineage>
        <taxon>Bacteria</taxon>
        <taxon>Pseudomonadati</taxon>
        <taxon>Pseudomonadota</taxon>
        <taxon>Gammaproteobacteria</taxon>
        <taxon>Oceanospirillales</taxon>
        <taxon>Oceanospirillaceae</taxon>
        <taxon>Bacterioplanes</taxon>
    </lineage>
</organism>
<dbReference type="PANTHER" id="PTHR42978">
    <property type="entry name" value="QUORUM-QUENCHING LACTONASE YTNP-RELATED-RELATED"/>
    <property type="match status" value="1"/>
</dbReference>
<evidence type="ECO:0000256" key="2">
    <source>
        <dbReference type="ARBA" id="ARBA00022723"/>
    </source>
</evidence>
<dbReference type="Pfam" id="PF00753">
    <property type="entry name" value="Lactamase_B"/>
    <property type="match status" value="1"/>
</dbReference>
<sequence length="291" mass="32102">MNVHGGSMRFLLSLRFLLSILGGWLLASMAVANGLSVQVLDCGTLVSRNASLFNSNIETGTEQVLANSCYLIRHPDGTLLWDTGMTDELAKLPDGKEMWDGAFHVSMSKTLLGQLAEHGVSPKDIDYLAISHLHSDHTGNANAFAKSTWLVQRSEHKVSTGKKARQYGFKQGDYNRLRKVKKLNGDHDVFGDGSVVIVRTPGHTPGHQSLLLKLKQHGPVVLSGDLYHFQRNHDDRAVPQFNADAGDTRASFDKIDQLIKETGAELWIQHDKPQFDRLMAGGSGEQPGLYY</sequence>
<dbReference type="EMBL" id="CP022530">
    <property type="protein sequence ID" value="ASP38424.1"/>
    <property type="molecule type" value="Genomic_DNA"/>
</dbReference>
<evidence type="ECO:0000256" key="3">
    <source>
        <dbReference type="ARBA" id="ARBA00022801"/>
    </source>
</evidence>
<dbReference type="InterPro" id="IPR001279">
    <property type="entry name" value="Metallo-B-lactamas"/>
</dbReference>
<dbReference type="SMART" id="SM00849">
    <property type="entry name" value="Lactamase_B"/>
    <property type="match status" value="1"/>
</dbReference>
<dbReference type="AlphaFoldDB" id="A0A222FIV5"/>
<proteinExistence type="inferred from homology"/>
<gene>
    <name evidence="6" type="ORF">CHH28_06945</name>
</gene>
<name>A0A222FIV5_9GAMM</name>
<keyword evidence="2" id="KW-0479">Metal-binding</keyword>
<dbReference type="GO" id="GO:0046872">
    <property type="term" value="F:metal ion binding"/>
    <property type="evidence" value="ECO:0007669"/>
    <property type="project" value="UniProtKB-KW"/>
</dbReference>
<feature type="domain" description="Metallo-beta-lactamase" evidence="5">
    <location>
        <begin position="66"/>
        <end position="270"/>
    </location>
</feature>
<dbReference type="InterPro" id="IPR036866">
    <property type="entry name" value="RibonucZ/Hydroxyglut_hydro"/>
</dbReference>
<reference evidence="6 7" key="1">
    <citation type="submission" date="2017-07" db="EMBL/GenBank/DDBJ databases">
        <title>Annotated genome sequence of Bacterioplanes sanyensis isolated from Red Sea.</title>
        <authorList>
            <person name="Rehman Z.U."/>
        </authorList>
    </citation>
    <scope>NUCLEOTIDE SEQUENCE [LARGE SCALE GENOMIC DNA]</scope>
    <source>
        <strain evidence="6 7">NV9</strain>
    </source>
</reference>
<dbReference type="KEGG" id="bsan:CHH28_06945"/>
<dbReference type="Proteomes" id="UP000202440">
    <property type="component" value="Chromosome"/>
</dbReference>
<comment type="similarity">
    <text evidence="1">Belongs to the metallo-beta-lactamase superfamily.</text>
</comment>
<keyword evidence="7" id="KW-1185">Reference proteome</keyword>
<evidence type="ECO:0000256" key="4">
    <source>
        <dbReference type="ARBA" id="ARBA00022833"/>
    </source>
</evidence>
<dbReference type="PANTHER" id="PTHR42978:SF3">
    <property type="entry name" value="BLR3078 PROTEIN"/>
    <property type="match status" value="1"/>
</dbReference>